<dbReference type="Pfam" id="PF00089">
    <property type="entry name" value="Trypsin"/>
    <property type="match status" value="1"/>
</dbReference>
<dbReference type="PROSITE" id="PS00134">
    <property type="entry name" value="TRYPSIN_HIS"/>
    <property type="match status" value="1"/>
</dbReference>
<dbReference type="InterPro" id="IPR009003">
    <property type="entry name" value="Peptidase_S1_PA"/>
</dbReference>
<feature type="region of interest" description="Disordered" evidence="2">
    <location>
        <begin position="66"/>
        <end position="100"/>
    </location>
</feature>
<evidence type="ECO:0000313" key="6">
    <source>
        <dbReference type="Proteomes" id="UP000186922"/>
    </source>
</evidence>
<protein>
    <recommendedName>
        <fullName evidence="4">Peptidase S1 domain-containing protein</fullName>
    </recommendedName>
</protein>
<dbReference type="SMART" id="SM00020">
    <property type="entry name" value="Tryp_SPc"/>
    <property type="match status" value="1"/>
</dbReference>
<feature type="region of interest" description="Disordered" evidence="2">
    <location>
        <begin position="132"/>
        <end position="165"/>
    </location>
</feature>
<dbReference type="GO" id="GO:0004252">
    <property type="term" value="F:serine-type endopeptidase activity"/>
    <property type="evidence" value="ECO:0007669"/>
    <property type="project" value="InterPro"/>
</dbReference>
<evidence type="ECO:0000256" key="3">
    <source>
        <dbReference type="SAM" id="SignalP"/>
    </source>
</evidence>
<dbReference type="PRINTS" id="PR00722">
    <property type="entry name" value="CHYMOTRYPSIN"/>
</dbReference>
<organism evidence="5 6">
    <name type="scientific">Ramazzottius varieornatus</name>
    <name type="common">Water bear</name>
    <name type="synonym">Tardigrade</name>
    <dbReference type="NCBI Taxonomy" id="947166"/>
    <lineage>
        <taxon>Eukaryota</taxon>
        <taxon>Metazoa</taxon>
        <taxon>Ecdysozoa</taxon>
        <taxon>Tardigrada</taxon>
        <taxon>Eutardigrada</taxon>
        <taxon>Parachela</taxon>
        <taxon>Hypsibioidea</taxon>
        <taxon>Ramazzottiidae</taxon>
        <taxon>Ramazzottius</taxon>
    </lineage>
</organism>
<name>A0A1D1V701_RAMVA</name>
<feature type="chain" id="PRO_5008898107" description="Peptidase S1 domain-containing protein" evidence="3">
    <location>
        <begin position="19"/>
        <end position="595"/>
    </location>
</feature>
<evidence type="ECO:0000313" key="5">
    <source>
        <dbReference type="EMBL" id="GAU94613.1"/>
    </source>
</evidence>
<dbReference type="AlphaFoldDB" id="A0A1D1V701"/>
<dbReference type="OrthoDB" id="414661at2759"/>
<dbReference type="Proteomes" id="UP000186922">
    <property type="component" value="Unassembled WGS sequence"/>
</dbReference>
<dbReference type="PANTHER" id="PTHR24252">
    <property type="entry name" value="ACROSIN-RELATED"/>
    <property type="match status" value="1"/>
</dbReference>
<dbReference type="SUPFAM" id="SSF50494">
    <property type="entry name" value="Trypsin-like serine proteases"/>
    <property type="match status" value="1"/>
</dbReference>
<dbReference type="EMBL" id="BDGG01000002">
    <property type="protein sequence ID" value="GAU94613.1"/>
    <property type="molecule type" value="Genomic_DNA"/>
</dbReference>
<dbReference type="InterPro" id="IPR001314">
    <property type="entry name" value="Peptidase_S1A"/>
</dbReference>
<dbReference type="CDD" id="cd00190">
    <property type="entry name" value="Tryp_SPc"/>
    <property type="match status" value="1"/>
</dbReference>
<dbReference type="PROSITE" id="PS50240">
    <property type="entry name" value="TRYPSIN_DOM"/>
    <property type="match status" value="1"/>
</dbReference>
<sequence length="595" mass="63551">MKQAGLLSFHIFLPILLATVIQCRLPILTGSRFPHEIQLPQGLRARSQPFTDRVVFRKANVNSFETSTTTSTAASTALTSDSATTSLDGKNPTATPMSTIPQLNAKKNNTVQSTSANQSSLASIKFTRFSTRIKGPEGSDDQPTAKAEVTATGNGTQSIAPRSTAKPRVRRIRVFQLGNVSYPADSEVTLSSDFYPGLKSGNVIIPPAQNVSKPVSVKVIANLNVTADASKGRSCTSRRERAKGFCFALSDIISGRACSNLSTAIANECNENEVCCFAPNPNRQAAESYDKAPCGIRRPAKATSRSFEENVLDQSQEEVDQEAEGRVINGLLADEGEICWQAAIMVDAAYACGGAIISSWNVITAAHCVQDVDNVKRLRVRLGHQNVKIRKRCSESFEVSQVVFHDQYDPLTFAFDLAIIKLAAPITNANCSCRACLPDISKDAIQGEDCIISGYGTTAPDSSVIGISGILNVGNVSLMNSSSECSQRFRTAPEVDKDFKLDDSMLCAIGADRAKLVDTCDLDSGSPLACTSPGGTANAYTLVGVSSWGLPCGTNDDTLLSGQLPVPSVYSDVRKSMKWIQDVTSNSTSSLSPLS</sequence>
<dbReference type="InterPro" id="IPR043504">
    <property type="entry name" value="Peptidase_S1_PA_chymotrypsin"/>
</dbReference>
<dbReference type="STRING" id="947166.A0A1D1V701"/>
<feature type="signal peptide" evidence="3">
    <location>
        <begin position="1"/>
        <end position="18"/>
    </location>
</feature>
<accession>A0A1D1V701</accession>
<feature type="domain" description="Peptidase S1" evidence="4">
    <location>
        <begin position="327"/>
        <end position="585"/>
    </location>
</feature>
<evidence type="ECO:0000256" key="1">
    <source>
        <dbReference type="ARBA" id="ARBA00023157"/>
    </source>
</evidence>
<comment type="caution">
    <text evidence="5">The sequence shown here is derived from an EMBL/GenBank/DDBJ whole genome shotgun (WGS) entry which is preliminary data.</text>
</comment>
<keyword evidence="1" id="KW-1015">Disulfide bond</keyword>
<reference evidence="5 6" key="1">
    <citation type="journal article" date="2016" name="Nat. Commun.">
        <title>Extremotolerant tardigrade genome and improved radiotolerance of human cultured cells by tardigrade-unique protein.</title>
        <authorList>
            <person name="Hashimoto T."/>
            <person name="Horikawa D.D."/>
            <person name="Saito Y."/>
            <person name="Kuwahara H."/>
            <person name="Kozuka-Hata H."/>
            <person name="Shin-I T."/>
            <person name="Minakuchi Y."/>
            <person name="Ohishi K."/>
            <person name="Motoyama A."/>
            <person name="Aizu T."/>
            <person name="Enomoto A."/>
            <person name="Kondo K."/>
            <person name="Tanaka S."/>
            <person name="Hara Y."/>
            <person name="Koshikawa S."/>
            <person name="Sagara H."/>
            <person name="Miura T."/>
            <person name="Yokobori S."/>
            <person name="Miyagawa K."/>
            <person name="Suzuki Y."/>
            <person name="Kubo T."/>
            <person name="Oyama M."/>
            <person name="Kohara Y."/>
            <person name="Fujiyama A."/>
            <person name="Arakawa K."/>
            <person name="Katayama T."/>
            <person name="Toyoda A."/>
            <person name="Kunieda T."/>
        </authorList>
    </citation>
    <scope>NUCLEOTIDE SEQUENCE [LARGE SCALE GENOMIC DNA]</scope>
    <source>
        <strain evidence="5 6">YOKOZUNA-1</strain>
    </source>
</reference>
<proteinExistence type="predicted"/>
<feature type="compositionally biased region" description="Polar residues" evidence="2">
    <location>
        <begin position="151"/>
        <end position="161"/>
    </location>
</feature>
<dbReference type="InterPro" id="IPR018114">
    <property type="entry name" value="TRYPSIN_HIS"/>
</dbReference>
<gene>
    <name evidence="5" type="primary">RvY_06351-1</name>
    <name evidence="5" type="synonym">RvY_06351.1</name>
    <name evidence="5" type="ORF">RvY_06351</name>
</gene>
<dbReference type="Gene3D" id="2.40.10.10">
    <property type="entry name" value="Trypsin-like serine proteases"/>
    <property type="match status" value="1"/>
</dbReference>
<evidence type="ECO:0000256" key="2">
    <source>
        <dbReference type="SAM" id="MobiDB-lite"/>
    </source>
</evidence>
<keyword evidence="6" id="KW-1185">Reference proteome</keyword>
<evidence type="ECO:0000259" key="4">
    <source>
        <dbReference type="PROSITE" id="PS50240"/>
    </source>
</evidence>
<dbReference type="PANTHER" id="PTHR24252:SF7">
    <property type="entry name" value="HYALIN"/>
    <property type="match status" value="1"/>
</dbReference>
<dbReference type="InterPro" id="IPR001254">
    <property type="entry name" value="Trypsin_dom"/>
</dbReference>
<dbReference type="FunFam" id="2.40.10.10:FF:000068">
    <property type="entry name" value="transmembrane protease serine 2"/>
    <property type="match status" value="1"/>
</dbReference>
<feature type="compositionally biased region" description="Low complexity" evidence="2">
    <location>
        <begin position="66"/>
        <end position="88"/>
    </location>
</feature>
<dbReference type="GO" id="GO:0006508">
    <property type="term" value="P:proteolysis"/>
    <property type="evidence" value="ECO:0007669"/>
    <property type="project" value="InterPro"/>
</dbReference>
<keyword evidence="3" id="KW-0732">Signal</keyword>